<feature type="chain" id="PRO_5026678841" evidence="2">
    <location>
        <begin position="22"/>
        <end position="764"/>
    </location>
</feature>
<keyword evidence="4" id="KW-0378">Hydrolase</keyword>
<dbReference type="Proteomes" id="UP000440224">
    <property type="component" value="Unassembled WGS sequence"/>
</dbReference>
<proteinExistence type="predicted"/>
<dbReference type="InterPro" id="IPR052701">
    <property type="entry name" value="GAG_Ulvan_Degrading_Sulfatases"/>
</dbReference>
<evidence type="ECO:0000256" key="2">
    <source>
        <dbReference type="SAM" id="SignalP"/>
    </source>
</evidence>
<evidence type="ECO:0000313" key="5">
    <source>
        <dbReference type="Proteomes" id="UP000440224"/>
    </source>
</evidence>
<feature type="signal peptide" evidence="2">
    <location>
        <begin position="1"/>
        <end position="21"/>
    </location>
</feature>
<evidence type="ECO:0000256" key="1">
    <source>
        <dbReference type="SAM" id="MobiDB-lite"/>
    </source>
</evidence>
<sequence>MTRSAPLVLSSLLALALGASACGRGCSPGASREDGKPAPSASAAAPQPPSPARTIADVVDLVPGCDLEHRGLLLDTGTEAMIGRFAWTGTAPRGIDIIEHDASTWMRVSNRTLRVAFVQPEASPIFVAARSMGFGARAATVSLDGQPLGTLNFQRDQIRIATTGATSLPVDPGLHTLTFRFMGRARSGDPLADLDWIRIGVPDESTATYGPPTLRDVILPRAALSAVPHRSIALRGPGAVRCTLRFPPGARLRASVGVLGPGEADAVFRLLRDGQKPVELFTQHLTGGDKATWTDLDFPLDLQGGPLATLELSAEGTSQGARVLFGDPVIVLPAAPPPATSKARAVVLVVMNGMDRDSLPPWHAGPTPQLPTLSELALTATTFNRHRAPTTFPGSVVASLLTAMPPRAHTFTDFGARLPASNTTLGAVAHDASIRAAMFTGVPATFKSFGFGEGWEHFVQYPPYGNDPATAPLDDAAAWLTEVLRQSPEARLLLVVHARGGHPPWDVSPKEQAQLPPSNYTGIIEPRRGAQQLAILRKRKNKKDVLSAQDQERVRALEATAMAAQDRALGNLVAALKTAGIWESSVFVVTGDVASGASALYAEGDDLAEPLLTLPLYVRFPDARYGGAHVNLPTEIWDLSQTTLSALGISFSRPGLGRDLSAVASGLEDSSFEPQIATLDDRFSARWGDLIMTGRYDAAPFLCDLEIDPTCAFNRRETLPHAAMALFRRIMARDQATRSEWQKREPATLDPDTAAAMRVWGTIE</sequence>
<dbReference type="InterPro" id="IPR017850">
    <property type="entry name" value="Alkaline_phosphatase_core_sf"/>
</dbReference>
<comment type="caution">
    <text evidence="4">The sequence shown here is derived from an EMBL/GenBank/DDBJ whole genome shotgun (WGS) entry which is preliminary data.</text>
</comment>
<gene>
    <name evidence="4" type="ORF">GF068_22095</name>
</gene>
<dbReference type="AlphaFoldDB" id="A0A6N7PRB8"/>
<dbReference type="PANTHER" id="PTHR43751:SF3">
    <property type="entry name" value="SULFATASE N-TERMINAL DOMAIN-CONTAINING PROTEIN"/>
    <property type="match status" value="1"/>
</dbReference>
<dbReference type="PANTHER" id="PTHR43751">
    <property type="entry name" value="SULFATASE"/>
    <property type="match status" value="1"/>
</dbReference>
<keyword evidence="2" id="KW-0732">Signal</keyword>
<dbReference type="Gene3D" id="3.40.720.10">
    <property type="entry name" value="Alkaline Phosphatase, subunit A"/>
    <property type="match status" value="1"/>
</dbReference>
<dbReference type="EMBL" id="WJIE01000006">
    <property type="protein sequence ID" value="MRG94588.1"/>
    <property type="molecule type" value="Genomic_DNA"/>
</dbReference>
<organism evidence="4 5">
    <name type="scientific">Polyangium spumosum</name>
    <dbReference type="NCBI Taxonomy" id="889282"/>
    <lineage>
        <taxon>Bacteria</taxon>
        <taxon>Pseudomonadati</taxon>
        <taxon>Myxococcota</taxon>
        <taxon>Polyangia</taxon>
        <taxon>Polyangiales</taxon>
        <taxon>Polyangiaceae</taxon>
        <taxon>Polyangium</taxon>
    </lineage>
</organism>
<dbReference type="InterPro" id="IPR000917">
    <property type="entry name" value="Sulfatase_N"/>
</dbReference>
<evidence type="ECO:0000259" key="3">
    <source>
        <dbReference type="Pfam" id="PF00884"/>
    </source>
</evidence>
<dbReference type="PROSITE" id="PS51257">
    <property type="entry name" value="PROKAR_LIPOPROTEIN"/>
    <property type="match status" value="1"/>
</dbReference>
<dbReference type="RefSeq" id="WP_153821424.1">
    <property type="nucleotide sequence ID" value="NZ_WJIE01000006.1"/>
</dbReference>
<keyword evidence="4" id="KW-0808">Transferase</keyword>
<dbReference type="Pfam" id="PF00884">
    <property type="entry name" value="Sulfatase"/>
    <property type="match status" value="1"/>
</dbReference>
<dbReference type="GO" id="GO:0016787">
    <property type="term" value="F:hydrolase activity"/>
    <property type="evidence" value="ECO:0007669"/>
    <property type="project" value="UniProtKB-KW"/>
</dbReference>
<feature type="domain" description="Sulfatase N-terminal" evidence="3">
    <location>
        <begin position="346"/>
        <end position="648"/>
    </location>
</feature>
<dbReference type="OrthoDB" id="5484602at2"/>
<evidence type="ECO:0000313" key="4">
    <source>
        <dbReference type="EMBL" id="MRG94588.1"/>
    </source>
</evidence>
<name>A0A6N7PRB8_9BACT</name>
<keyword evidence="5" id="KW-1185">Reference proteome</keyword>
<dbReference type="GO" id="GO:0016740">
    <property type="term" value="F:transferase activity"/>
    <property type="evidence" value="ECO:0007669"/>
    <property type="project" value="UniProtKB-KW"/>
</dbReference>
<feature type="region of interest" description="Disordered" evidence="1">
    <location>
        <begin position="26"/>
        <end position="52"/>
    </location>
</feature>
<dbReference type="SUPFAM" id="SSF53649">
    <property type="entry name" value="Alkaline phosphatase-like"/>
    <property type="match status" value="1"/>
</dbReference>
<reference evidence="4 5" key="1">
    <citation type="submission" date="2019-10" db="EMBL/GenBank/DDBJ databases">
        <title>A soil myxobacterium in the family Polyangiaceae.</title>
        <authorList>
            <person name="Li Y."/>
            <person name="Wang J."/>
        </authorList>
    </citation>
    <scope>NUCLEOTIDE SEQUENCE [LARGE SCALE GENOMIC DNA]</scope>
    <source>
        <strain evidence="4 5">DSM 14734</strain>
    </source>
</reference>
<protein>
    <submittedName>
        <fullName evidence="4">Sulfatase-like hydrolase/transferase</fullName>
    </submittedName>
</protein>
<accession>A0A6N7PRB8</accession>